<comment type="similarity">
    <text evidence="8">Belongs to the CWC16 family. YJU2 subfamily.</text>
</comment>
<dbReference type="WBParaSite" id="maker-uti_cns_0000517-snap-gene-1.11-mRNA-1">
    <property type="protein sequence ID" value="maker-uti_cns_0000517-snap-gene-1.11-mRNA-1"/>
    <property type="gene ID" value="maker-uti_cns_0000517-snap-gene-1.11"/>
</dbReference>
<dbReference type="GO" id="GO:0046872">
    <property type="term" value="F:metal ion binding"/>
    <property type="evidence" value="ECO:0007669"/>
    <property type="project" value="UniProtKB-KW"/>
</dbReference>
<feature type="compositionally biased region" description="Basic and acidic residues" evidence="9">
    <location>
        <begin position="135"/>
        <end position="151"/>
    </location>
</feature>
<proteinExistence type="inferred from homology"/>
<comment type="subunit">
    <text evidence="8">Component of the spliceosome. Present in the activated B complex, the catalytically activated B* complex which catalyzes the branching, the catalytic step 1 C complex catalyzing the exon ligation, and the postcatalytic P complex containing the ligated exons (mRNA) and the excised lariat intron.</text>
</comment>
<dbReference type="HAMAP" id="MF_03226">
    <property type="entry name" value="YJU2"/>
    <property type="match status" value="1"/>
</dbReference>
<dbReference type="GO" id="GO:0000349">
    <property type="term" value="P:generation of catalytic spliceosome for first transesterification step"/>
    <property type="evidence" value="ECO:0007669"/>
    <property type="project" value="UniProtKB-UniRule"/>
</dbReference>
<dbReference type="InterPro" id="IPR007590">
    <property type="entry name" value="Saf4/Yju2"/>
</dbReference>
<evidence type="ECO:0000256" key="3">
    <source>
        <dbReference type="ARBA" id="ARBA00022723"/>
    </source>
</evidence>
<dbReference type="STRING" id="282301.A0A1I8G1K4"/>
<evidence type="ECO:0000313" key="11">
    <source>
        <dbReference type="WBParaSite" id="maker-uti_cns_0000517-snap-gene-1.11-mRNA-1"/>
    </source>
</evidence>
<dbReference type="Proteomes" id="UP000095280">
    <property type="component" value="Unplaced"/>
</dbReference>
<dbReference type="InterPro" id="IPR043701">
    <property type="entry name" value="Yju2"/>
</dbReference>
<feature type="region of interest" description="Disordered" evidence="9">
    <location>
        <begin position="127"/>
        <end position="151"/>
    </location>
</feature>
<evidence type="ECO:0000256" key="5">
    <source>
        <dbReference type="ARBA" id="ARBA00022833"/>
    </source>
</evidence>
<feature type="binding site" evidence="8">
    <location>
        <position position="51"/>
    </location>
    <ligand>
        <name>Zn(2+)</name>
        <dbReference type="ChEBI" id="CHEBI:29105"/>
    </ligand>
</feature>
<comment type="subcellular location">
    <subcellularLocation>
        <location evidence="1 8">Nucleus</location>
    </subcellularLocation>
</comment>
<feature type="binding site" evidence="8">
    <location>
        <position position="88"/>
    </location>
    <ligand>
        <name>Zn(2+)</name>
        <dbReference type="ChEBI" id="CHEBI:29105"/>
    </ligand>
</feature>
<evidence type="ECO:0000256" key="7">
    <source>
        <dbReference type="ARBA" id="ARBA00023242"/>
    </source>
</evidence>
<evidence type="ECO:0000313" key="10">
    <source>
        <dbReference type="Proteomes" id="UP000095280"/>
    </source>
</evidence>
<keyword evidence="5 8" id="KW-0862">Zinc</keyword>
<dbReference type="Pfam" id="PF04502">
    <property type="entry name" value="Saf4_Yju2"/>
    <property type="match status" value="1"/>
</dbReference>
<keyword evidence="10" id="KW-1185">Reference proteome</keyword>
<accession>A0A1I8G1K4</accession>
<evidence type="ECO:0000256" key="6">
    <source>
        <dbReference type="ARBA" id="ARBA00023187"/>
    </source>
</evidence>
<evidence type="ECO:0000313" key="12">
    <source>
        <dbReference type="WBParaSite" id="maker-uti_cns_0003710-snap-gene-0.2-mRNA-1"/>
    </source>
</evidence>
<dbReference type="OrthoDB" id="674963at2759"/>
<feature type="region of interest" description="Disordered" evidence="9">
    <location>
        <begin position="201"/>
        <end position="247"/>
    </location>
</feature>
<keyword evidence="4 8" id="KW-0747">Spliceosome</keyword>
<dbReference type="AlphaFoldDB" id="A0A1I8G1K4"/>
<reference evidence="11 12" key="1">
    <citation type="submission" date="2016-11" db="UniProtKB">
        <authorList>
            <consortium name="WormBaseParasite"/>
        </authorList>
    </citation>
    <scope>IDENTIFICATION</scope>
</reference>
<feature type="compositionally biased region" description="Low complexity" evidence="9">
    <location>
        <begin position="214"/>
        <end position="241"/>
    </location>
</feature>
<feature type="binding site" evidence="8">
    <location>
        <position position="48"/>
    </location>
    <ligand>
        <name>Zn(2+)</name>
        <dbReference type="ChEBI" id="CHEBI:29105"/>
    </ligand>
</feature>
<keyword evidence="6" id="KW-0508">mRNA splicing</keyword>
<keyword evidence="3 8" id="KW-0479">Metal-binding</keyword>
<dbReference type="PANTHER" id="PTHR12111:SF1">
    <property type="entry name" value="SPLICING FACTOR YJU2"/>
    <property type="match status" value="1"/>
</dbReference>
<evidence type="ECO:0000256" key="8">
    <source>
        <dbReference type="HAMAP-Rule" id="MF_03226"/>
    </source>
</evidence>
<evidence type="ECO:0000256" key="9">
    <source>
        <dbReference type="SAM" id="MobiDB-lite"/>
    </source>
</evidence>
<organism evidence="10 11">
    <name type="scientific">Macrostomum lignano</name>
    <dbReference type="NCBI Taxonomy" id="282301"/>
    <lineage>
        <taxon>Eukaryota</taxon>
        <taxon>Metazoa</taxon>
        <taxon>Spiralia</taxon>
        <taxon>Lophotrochozoa</taxon>
        <taxon>Platyhelminthes</taxon>
        <taxon>Rhabditophora</taxon>
        <taxon>Macrostomorpha</taxon>
        <taxon>Macrostomida</taxon>
        <taxon>Macrostomidae</taxon>
        <taxon>Macrostomum</taxon>
    </lineage>
</organism>
<keyword evidence="7 8" id="KW-0539">Nucleus</keyword>
<dbReference type="GO" id="GO:0071006">
    <property type="term" value="C:U2-type catalytic step 1 spliceosome"/>
    <property type="evidence" value="ECO:0007669"/>
    <property type="project" value="UniProtKB-UniRule"/>
</dbReference>
<keyword evidence="2" id="KW-0507">mRNA processing</keyword>
<protein>
    <recommendedName>
        <fullName evidence="8">Splicing factor YJU2</fullName>
    </recommendedName>
</protein>
<evidence type="ECO:0000256" key="2">
    <source>
        <dbReference type="ARBA" id="ARBA00022664"/>
    </source>
</evidence>
<evidence type="ECO:0000256" key="4">
    <source>
        <dbReference type="ARBA" id="ARBA00022728"/>
    </source>
</evidence>
<sequence length="263" mass="29880">MTERKVLNKYYPPDYDPSRIPKLPRDKNKSRNNKTFSIRTMAPCNMRCASCGEYIYKARKFNSRMEIAEGETYMGLRIYRFYIRCPGCCSEITWKTDLENGDYTIEHGAKRNFEALRTAEMLERKRLEEEEAEDAKDPMKQLEKRTSQSKREMEMLETLQDVKELNKRNAGSDIVDTVIRDVESRRITEEQQVEDEDARLARELMLSAKRPRLAGPSTSSTSSTSAGPSGSSARSTGPASSIRDLLKGSVRVKPAAAAAAKKN</sequence>
<comment type="function">
    <text evidence="8">Part of the spliceosome which catalyzes two sequential transesterification reactions, first the excision of the non-coding intron from pre-mRNA and then the ligation of the coding exons to form the mature mRNA. Plays a role in stabilizing the structure of the spliceosome catalytic core and docking of the branch helix into the active site, producing 5'-exon and lariat intron-3'-intermediates.</text>
</comment>
<dbReference type="WBParaSite" id="maker-uti_cns_0003710-snap-gene-0.2-mRNA-1">
    <property type="protein sequence ID" value="maker-uti_cns_0003710-snap-gene-0.2-mRNA-1"/>
    <property type="gene ID" value="maker-uti_cns_0003710-snap-gene-0.2"/>
</dbReference>
<evidence type="ECO:0000256" key="1">
    <source>
        <dbReference type="ARBA" id="ARBA00004123"/>
    </source>
</evidence>
<feature type="binding site" evidence="8">
    <location>
        <position position="85"/>
    </location>
    <ligand>
        <name>Zn(2+)</name>
        <dbReference type="ChEBI" id="CHEBI:29105"/>
    </ligand>
</feature>
<name>A0A1I8G1K4_9PLAT</name>
<dbReference type="PANTHER" id="PTHR12111">
    <property type="entry name" value="SPLICING FACTOR YJU2"/>
    <property type="match status" value="1"/>
</dbReference>